<dbReference type="EMBL" id="AWQQ01000020">
    <property type="protein sequence ID" value="PHJ39432.1"/>
    <property type="molecule type" value="Genomic_DNA"/>
</dbReference>
<proteinExistence type="predicted"/>
<dbReference type="Proteomes" id="UP000222564">
    <property type="component" value="Unassembled WGS sequence"/>
</dbReference>
<dbReference type="Gene3D" id="1.10.8.60">
    <property type="match status" value="1"/>
</dbReference>
<feature type="domain" description="CbbX AAA lid" evidence="1">
    <location>
        <begin position="212"/>
        <end position="259"/>
    </location>
</feature>
<dbReference type="Pfam" id="PF17866">
    <property type="entry name" value="AAA_lid_6"/>
    <property type="match status" value="1"/>
</dbReference>
<dbReference type="GO" id="GO:0016887">
    <property type="term" value="F:ATP hydrolysis activity"/>
    <property type="evidence" value="ECO:0007669"/>
    <property type="project" value="TreeGrafter"/>
</dbReference>
<dbReference type="InterPro" id="IPR027417">
    <property type="entry name" value="P-loop_NTPase"/>
</dbReference>
<dbReference type="AlphaFoldDB" id="A0A2C6MI09"/>
<reference evidence="2 3" key="1">
    <citation type="submission" date="2013-09" db="EMBL/GenBank/DDBJ databases">
        <title>Biodegradation of hydrocarbons in the deep terrestrial subsurface : characterization of a microbial consortium composed of two Desulfotomaculum species originating from a deep geological formation.</title>
        <authorList>
            <person name="Aullo T."/>
            <person name="Berlendis S."/>
            <person name="Lascourreges J.-F."/>
            <person name="Dessort D."/>
            <person name="Saint-Laurent S."/>
            <person name="Schraauwers B."/>
            <person name="Mas J."/>
            <person name="Magot M."/>
            <person name="Ranchou-Peyruse A."/>
        </authorList>
    </citation>
    <scope>NUCLEOTIDE SEQUENCE [LARGE SCALE GENOMIC DNA]</scope>
    <source>
        <strain evidence="2 3">Bs107</strain>
    </source>
</reference>
<evidence type="ECO:0000313" key="3">
    <source>
        <dbReference type="Proteomes" id="UP000222564"/>
    </source>
</evidence>
<keyword evidence="3" id="KW-1185">Reference proteome</keyword>
<accession>A0A2C6MI09</accession>
<gene>
    <name evidence="2" type="ORF">P378_03220</name>
</gene>
<dbReference type="SUPFAM" id="SSF52540">
    <property type="entry name" value="P-loop containing nucleoside triphosphate hydrolases"/>
    <property type="match status" value="1"/>
</dbReference>
<name>A0A2C6MI09_9FIRM</name>
<evidence type="ECO:0000259" key="1">
    <source>
        <dbReference type="Pfam" id="PF17866"/>
    </source>
</evidence>
<dbReference type="InterPro" id="IPR041627">
    <property type="entry name" value="AAA_lid_6"/>
</dbReference>
<evidence type="ECO:0000313" key="2">
    <source>
        <dbReference type="EMBL" id="PHJ39432.1"/>
    </source>
</evidence>
<sequence length="268" mass="29870">MFKNGCSFFIRAEGFKRGEECKMEIHVIEETLKDLEELTGLAKFKGTVKEIGMLAQTRQFAGAPVNFAFIGNPGTGKVALARLVGEMLRRLQVLQKGQLFGVHKFDLAGESPRENVQRVARVVEKARGGILYVDKVPDILALGKDVIHALLDARETMIVLSGTREELAALLADPDISPKINFRLEFPDYTPGELLEVAQRLVDDYQLVLTAEAAEKLRGIFVEKQNEFGKLGNTRYVKDIIDRAYRRAASRIMTGGDTDKLFPEDIEG</sequence>
<dbReference type="PANTHER" id="PTHR43392:SF2">
    <property type="entry name" value="AAA-TYPE ATPASE FAMILY PROTEIN _ ANKYRIN REPEAT FAMILY PROTEIN"/>
    <property type="match status" value="1"/>
</dbReference>
<dbReference type="InterPro" id="IPR050773">
    <property type="entry name" value="CbxX/CfxQ_RuBisCO_ESX"/>
</dbReference>
<organism evidence="2 3">
    <name type="scientific">Desulforamulus profundi</name>
    <dbReference type="NCBI Taxonomy" id="1383067"/>
    <lineage>
        <taxon>Bacteria</taxon>
        <taxon>Bacillati</taxon>
        <taxon>Bacillota</taxon>
        <taxon>Clostridia</taxon>
        <taxon>Eubacteriales</taxon>
        <taxon>Peptococcaceae</taxon>
        <taxon>Desulforamulus</taxon>
    </lineage>
</organism>
<dbReference type="Gene3D" id="3.40.50.300">
    <property type="entry name" value="P-loop containing nucleotide triphosphate hydrolases"/>
    <property type="match status" value="1"/>
</dbReference>
<dbReference type="PANTHER" id="PTHR43392">
    <property type="entry name" value="AAA-TYPE ATPASE FAMILY PROTEIN / ANKYRIN REPEAT FAMILY PROTEIN"/>
    <property type="match status" value="1"/>
</dbReference>
<protein>
    <recommendedName>
        <fullName evidence="1">CbbX AAA lid domain-containing protein</fullName>
    </recommendedName>
</protein>
<comment type="caution">
    <text evidence="2">The sequence shown here is derived from an EMBL/GenBank/DDBJ whole genome shotgun (WGS) entry which is preliminary data.</text>
</comment>